<dbReference type="EnsemblPlants" id="OB05G21870.1">
    <property type="protein sequence ID" value="OB05G21870.1"/>
    <property type="gene ID" value="OB05G21870"/>
</dbReference>
<dbReference type="AlphaFoldDB" id="J3M6G3"/>
<organism evidence="1">
    <name type="scientific">Oryza brachyantha</name>
    <name type="common">malo sina</name>
    <dbReference type="NCBI Taxonomy" id="4533"/>
    <lineage>
        <taxon>Eukaryota</taxon>
        <taxon>Viridiplantae</taxon>
        <taxon>Streptophyta</taxon>
        <taxon>Embryophyta</taxon>
        <taxon>Tracheophyta</taxon>
        <taxon>Spermatophyta</taxon>
        <taxon>Magnoliopsida</taxon>
        <taxon>Liliopsida</taxon>
        <taxon>Poales</taxon>
        <taxon>Poaceae</taxon>
        <taxon>BOP clade</taxon>
        <taxon>Oryzoideae</taxon>
        <taxon>Oryzeae</taxon>
        <taxon>Oryzinae</taxon>
        <taxon>Oryza</taxon>
    </lineage>
</organism>
<evidence type="ECO:0000313" key="1">
    <source>
        <dbReference type="EnsemblPlants" id="OB05G21870.1"/>
    </source>
</evidence>
<dbReference type="Gramene" id="OB05G21870.1">
    <property type="protein sequence ID" value="OB05G21870.1"/>
    <property type="gene ID" value="OB05G21870"/>
</dbReference>
<keyword evidence="2" id="KW-1185">Reference proteome</keyword>
<sequence length="50" mass="5715">FHLDLVFDPFGLFSDAVKRDYHIINPCHVISLSCKHLQFVSKLMKNAVVA</sequence>
<evidence type="ECO:0000313" key="2">
    <source>
        <dbReference type="Proteomes" id="UP000006038"/>
    </source>
</evidence>
<dbReference type="HOGENOM" id="CLU_3130395_0_0_1"/>
<protein>
    <submittedName>
        <fullName evidence="1">Uncharacterized protein</fullName>
    </submittedName>
</protein>
<reference evidence="1" key="1">
    <citation type="journal article" date="2013" name="Nat. Commun.">
        <title>Whole-genome sequencing of Oryza brachyantha reveals mechanisms underlying Oryza genome evolution.</title>
        <authorList>
            <person name="Chen J."/>
            <person name="Huang Q."/>
            <person name="Gao D."/>
            <person name="Wang J."/>
            <person name="Lang Y."/>
            <person name="Liu T."/>
            <person name="Li B."/>
            <person name="Bai Z."/>
            <person name="Luis Goicoechea J."/>
            <person name="Liang C."/>
            <person name="Chen C."/>
            <person name="Zhang W."/>
            <person name="Sun S."/>
            <person name="Liao Y."/>
            <person name="Zhang X."/>
            <person name="Yang L."/>
            <person name="Song C."/>
            <person name="Wang M."/>
            <person name="Shi J."/>
            <person name="Liu G."/>
            <person name="Liu J."/>
            <person name="Zhou H."/>
            <person name="Zhou W."/>
            <person name="Yu Q."/>
            <person name="An N."/>
            <person name="Chen Y."/>
            <person name="Cai Q."/>
            <person name="Wang B."/>
            <person name="Liu B."/>
            <person name="Min J."/>
            <person name="Huang Y."/>
            <person name="Wu H."/>
            <person name="Li Z."/>
            <person name="Zhang Y."/>
            <person name="Yin Y."/>
            <person name="Song W."/>
            <person name="Jiang J."/>
            <person name="Jackson S.A."/>
            <person name="Wing R.A."/>
            <person name="Wang J."/>
            <person name="Chen M."/>
        </authorList>
    </citation>
    <scope>NUCLEOTIDE SEQUENCE [LARGE SCALE GENOMIC DNA]</scope>
    <source>
        <strain evidence="1">cv. IRGC 101232</strain>
    </source>
</reference>
<dbReference type="Proteomes" id="UP000006038">
    <property type="component" value="Chromosome 5"/>
</dbReference>
<proteinExistence type="predicted"/>
<accession>J3M6G3</accession>
<name>J3M6G3_ORYBR</name>
<reference evidence="1" key="2">
    <citation type="submission" date="2013-04" db="UniProtKB">
        <authorList>
            <consortium name="EnsemblPlants"/>
        </authorList>
    </citation>
    <scope>IDENTIFICATION</scope>
</reference>